<dbReference type="EMBL" id="LAZR01025837">
    <property type="protein sequence ID" value="KKL70649.1"/>
    <property type="molecule type" value="Genomic_DNA"/>
</dbReference>
<accession>A0A0F9E9I4</accession>
<sequence length="211" mass="23918">MIQLGKSTTEVEKTKYEEMWSIPSYGDISPGANIADAFAKISGCKPGETLIDLGTGSGKAALRLQNHYRLKVLTLDITTKCMVPDAFDLFGKTHTEACLWGDWPETANIRSGSGLDPLDYAYCCDVMEHIPPEFTMLCLANMFRAARHVFIQVDVEQEGWGRLINETLHLTVMPFEWWRDHIAEFGEILDCRDMIAKIRRSIFYVRSNSCQ</sequence>
<dbReference type="Gene3D" id="3.40.50.150">
    <property type="entry name" value="Vaccinia Virus protein VP39"/>
    <property type="match status" value="1"/>
</dbReference>
<comment type="caution">
    <text evidence="1">The sequence shown here is derived from an EMBL/GenBank/DDBJ whole genome shotgun (WGS) entry which is preliminary data.</text>
</comment>
<organism evidence="1">
    <name type="scientific">marine sediment metagenome</name>
    <dbReference type="NCBI Taxonomy" id="412755"/>
    <lineage>
        <taxon>unclassified sequences</taxon>
        <taxon>metagenomes</taxon>
        <taxon>ecological metagenomes</taxon>
    </lineage>
</organism>
<name>A0A0F9E9I4_9ZZZZ</name>
<gene>
    <name evidence="1" type="ORF">LCGC14_2102800</name>
</gene>
<dbReference type="AlphaFoldDB" id="A0A0F9E9I4"/>
<dbReference type="SUPFAM" id="SSF53335">
    <property type="entry name" value="S-adenosyl-L-methionine-dependent methyltransferases"/>
    <property type="match status" value="1"/>
</dbReference>
<evidence type="ECO:0008006" key="2">
    <source>
        <dbReference type="Google" id="ProtNLM"/>
    </source>
</evidence>
<proteinExistence type="predicted"/>
<protein>
    <recommendedName>
        <fullName evidence="2">Methyltransferase domain-containing protein</fullName>
    </recommendedName>
</protein>
<dbReference type="InterPro" id="IPR029063">
    <property type="entry name" value="SAM-dependent_MTases_sf"/>
</dbReference>
<evidence type="ECO:0000313" key="1">
    <source>
        <dbReference type="EMBL" id="KKL70649.1"/>
    </source>
</evidence>
<reference evidence="1" key="1">
    <citation type="journal article" date="2015" name="Nature">
        <title>Complex archaea that bridge the gap between prokaryotes and eukaryotes.</title>
        <authorList>
            <person name="Spang A."/>
            <person name="Saw J.H."/>
            <person name="Jorgensen S.L."/>
            <person name="Zaremba-Niedzwiedzka K."/>
            <person name="Martijn J."/>
            <person name="Lind A.E."/>
            <person name="van Eijk R."/>
            <person name="Schleper C."/>
            <person name="Guy L."/>
            <person name="Ettema T.J."/>
        </authorList>
    </citation>
    <scope>NUCLEOTIDE SEQUENCE</scope>
</reference>